<name>A0AAN6V909_9PEZI</name>
<proteinExistence type="inferred from homology"/>
<keyword evidence="4" id="KW-1185">Reference proteome</keyword>
<gene>
    <name evidence="3" type="ORF">C8A04DRAFT_34863</name>
</gene>
<feature type="region of interest" description="Disordered" evidence="2">
    <location>
        <begin position="1"/>
        <end position="54"/>
    </location>
</feature>
<evidence type="ECO:0000256" key="1">
    <source>
        <dbReference type="ARBA" id="ARBA00038158"/>
    </source>
</evidence>
<dbReference type="GeneID" id="87819582"/>
<dbReference type="GO" id="GO:0008168">
    <property type="term" value="F:methyltransferase activity"/>
    <property type="evidence" value="ECO:0007669"/>
    <property type="project" value="TreeGrafter"/>
</dbReference>
<dbReference type="PANTHER" id="PTHR43591:SF31">
    <property type="entry name" value="LAEA-LIKE, PUTATIVE (AFU_ORTHOLOGUE AFUA_8G01930)-RELATED"/>
    <property type="match status" value="1"/>
</dbReference>
<dbReference type="CDD" id="cd02440">
    <property type="entry name" value="AdoMet_MTases"/>
    <property type="match status" value="1"/>
</dbReference>
<sequence length="355" mass="40056">MSSPMADAPASSPPLGGDAPQEQFHQPVHVDVEEIVVDDDQNADADSTYGSLASSSTSLASSIRRFRLENGRSYHAWKPERGYILPSDEQESDRLDMQHHVFYLTFDGELYVSPAGRSGPPLRRVLDAGTGTGIWAMDFADTHPGSHVIGLDLSPIQPNFVPPNLAFYVDDLEEDWDFSEPFDFIYGRMLAGAFTDWPRFVQRSYENLSPGGWLELADITFPACSDDGTLPPNSALAQWCEMVISAGHQISHTVDCAKRYKQQMLDAGFINVQERLYKWPINAWPKDAKYKEIGMWSEHNFCGGMYGLTVALFTRALGWTAEQVEVFLVEVRKDLRNRQMHAWWPIWVVYGQKPE</sequence>
<evidence type="ECO:0000313" key="4">
    <source>
        <dbReference type="Proteomes" id="UP001302676"/>
    </source>
</evidence>
<accession>A0AAN6V909</accession>
<reference evidence="3" key="2">
    <citation type="submission" date="2023-05" db="EMBL/GenBank/DDBJ databases">
        <authorList>
            <consortium name="Lawrence Berkeley National Laboratory"/>
            <person name="Steindorff A."/>
            <person name="Hensen N."/>
            <person name="Bonometti L."/>
            <person name="Westerberg I."/>
            <person name="Brannstrom I.O."/>
            <person name="Guillou S."/>
            <person name="Cros-Aarteil S."/>
            <person name="Calhoun S."/>
            <person name="Haridas S."/>
            <person name="Kuo A."/>
            <person name="Mondo S."/>
            <person name="Pangilinan J."/>
            <person name="Riley R."/>
            <person name="Labutti K."/>
            <person name="Andreopoulos B."/>
            <person name="Lipzen A."/>
            <person name="Chen C."/>
            <person name="Yanf M."/>
            <person name="Daum C."/>
            <person name="Ng V."/>
            <person name="Clum A."/>
            <person name="Ohm R."/>
            <person name="Martin F."/>
            <person name="Silar P."/>
            <person name="Natvig D."/>
            <person name="Lalanne C."/>
            <person name="Gautier V."/>
            <person name="Ament-Velasquez S.L."/>
            <person name="Kruys A."/>
            <person name="Hutchinson M.I."/>
            <person name="Powell A.J."/>
            <person name="Barry K."/>
            <person name="Miller A.N."/>
            <person name="Grigoriev I.V."/>
            <person name="Debuchy R."/>
            <person name="Gladieux P."/>
            <person name="Thoren M.H."/>
            <person name="Johannesson H."/>
        </authorList>
    </citation>
    <scope>NUCLEOTIDE SEQUENCE</scope>
    <source>
        <strain evidence="3">CBS 141.50</strain>
    </source>
</reference>
<dbReference type="Gene3D" id="3.40.50.150">
    <property type="entry name" value="Vaccinia Virus protein VP39"/>
    <property type="match status" value="1"/>
</dbReference>
<reference evidence="3" key="1">
    <citation type="journal article" date="2023" name="Mol. Phylogenet. Evol.">
        <title>Genome-scale phylogeny and comparative genomics of the fungal order Sordariales.</title>
        <authorList>
            <person name="Hensen N."/>
            <person name="Bonometti L."/>
            <person name="Westerberg I."/>
            <person name="Brannstrom I.O."/>
            <person name="Guillou S."/>
            <person name="Cros-Aarteil S."/>
            <person name="Calhoun S."/>
            <person name="Haridas S."/>
            <person name="Kuo A."/>
            <person name="Mondo S."/>
            <person name="Pangilinan J."/>
            <person name="Riley R."/>
            <person name="LaButti K."/>
            <person name="Andreopoulos B."/>
            <person name="Lipzen A."/>
            <person name="Chen C."/>
            <person name="Yan M."/>
            <person name="Daum C."/>
            <person name="Ng V."/>
            <person name="Clum A."/>
            <person name="Steindorff A."/>
            <person name="Ohm R.A."/>
            <person name="Martin F."/>
            <person name="Silar P."/>
            <person name="Natvig D.O."/>
            <person name="Lalanne C."/>
            <person name="Gautier V."/>
            <person name="Ament-Velasquez S.L."/>
            <person name="Kruys A."/>
            <person name="Hutchinson M.I."/>
            <person name="Powell A.J."/>
            <person name="Barry K."/>
            <person name="Miller A.N."/>
            <person name="Grigoriev I.V."/>
            <person name="Debuchy R."/>
            <person name="Gladieux P."/>
            <person name="Hiltunen Thoren M."/>
            <person name="Johannesson H."/>
        </authorList>
    </citation>
    <scope>NUCLEOTIDE SEQUENCE</scope>
    <source>
        <strain evidence="3">CBS 141.50</strain>
    </source>
</reference>
<feature type="compositionally biased region" description="Low complexity" evidence="2">
    <location>
        <begin position="1"/>
        <end position="14"/>
    </location>
</feature>
<feature type="compositionally biased region" description="Acidic residues" evidence="2">
    <location>
        <begin position="33"/>
        <end position="43"/>
    </location>
</feature>
<dbReference type="EMBL" id="MU853560">
    <property type="protein sequence ID" value="KAK4146674.1"/>
    <property type="molecule type" value="Genomic_DNA"/>
</dbReference>
<dbReference type="PANTHER" id="PTHR43591">
    <property type="entry name" value="METHYLTRANSFERASE"/>
    <property type="match status" value="1"/>
</dbReference>
<dbReference type="InterPro" id="IPR029063">
    <property type="entry name" value="SAM-dependent_MTases_sf"/>
</dbReference>
<dbReference type="SUPFAM" id="SSF53335">
    <property type="entry name" value="S-adenosyl-L-methionine-dependent methyltransferases"/>
    <property type="match status" value="1"/>
</dbReference>
<evidence type="ECO:0000256" key="2">
    <source>
        <dbReference type="SAM" id="MobiDB-lite"/>
    </source>
</evidence>
<comment type="caution">
    <text evidence="3">The sequence shown here is derived from an EMBL/GenBank/DDBJ whole genome shotgun (WGS) entry which is preliminary data.</text>
</comment>
<dbReference type="RefSeq" id="XP_062640045.1">
    <property type="nucleotide sequence ID" value="XM_062782969.1"/>
</dbReference>
<dbReference type="AlphaFoldDB" id="A0AAN6V909"/>
<dbReference type="Proteomes" id="UP001302676">
    <property type="component" value="Unassembled WGS sequence"/>
</dbReference>
<organism evidence="3 4">
    <name type="scientific">Dichotomopilus funicola</name>
    <dbReference type="NCBI Taxonomy" id="1934379"/>
    <lineage>
        <taxon>Eukaryota</taxon>
        <taxon>Fungi</taxon>
        <taxon>Dikarya</taxon>
        <taxon>Ascomycota</taxon>
        <taxon>Pezizomycotina</taxon>
        <taxon>Sordariomycetes</taxon>
        <taxon>Sordariomycetidae</taxon>
        <taxon>Sordariales</taxon>
        <taxon>Chaetomiaceae</taxon>
        <taxon>Dichotomopilus</taxon>
    </lineage>
</organism>
<protein>
    <submittedName>
        <fullName evidence="3">Phosphoethanolamine N-methyltransferase 1</fullName>
    </submittedName>
</protein>
<evidence type="ECO:0000313" key="3">
    <source>
        <dbReference type="EMBL" id="KAK4146674.1"/>
    </source>
</evidence>
<comment type="similarity">
    <text evidence="1">Belongs to the methyltransferase superfamily. LaeA methyltransferase family.</text>
</comment>
<dbReference type="Pfam" id="PF13489">
    <property type="entry name" value="Methyltransf_23"/>
    <property type="match status" value="1"/>
</dbReference>